<dbReference type="Gene3D" id="3.40.50.300">
    <property type="entry name" value="P-loop containing nucleotide triphosphate hydrolases"/>
    <property type="match status" value="2"/>
</dbReference>
<comment type="similarity">
    <text evidence="2 12">Belongs to the SecA family.</text>
</comment>
<dbReference type="Pfam" id="PF07517">
    <property type="entry name" value="SecA_DEAD"/>
    <property type="match status" value="1"/>
</dbReference>
<dbReference type="GO" id="GO:0043952">
    <property type="term" value="P:protein transport by the Sec complex"/>
    <property type="evidence" value="ECO:0007669"/>
    <property type="project" value="TreeGrafter"/>
</dbReference>
<sequence>MLSFLKKMFDPAEAAIREATPVVDSIFTLEEELKNLSLEDLRAKVTDIRKSIQPILDKIPEEARTALSQDNKEKYKSLESEVVAELQKHIPQLFSILREVNRRKFGKPHFRVQLIASVILAQGNKLAELKTGEGKTQVFHLPAALYGLTGRGSHVITVNDYLARRDGEYAGHAMADLGISVGIITPQSSYKFVPDSELESVKGKEAAEERKGINIAELADMKGVNLITCSKEDAYSCDVVYGTNNEFGFDYLRDNMAYNTADRVQKELYFVIVDEADSILIDEARTPLIISAPAEQSNDLYEKFARMVKKLTKDKHYDVDEKTRSVTLNEEGVAYAEQLLGVTNLWEDYQNAHHLDNALKAEVLYKIDDEYIVDNGEVLIVDEFTGRVLPGRRYSEGLHQAIEAKEGVEIKRASRTMATITFQNFFKLYKVLAGGSGTIITEAEEFAKIFNLESYAIPTNKPVVRSDKQDKIYKDREAKFKAIVEEIITINKTKRPILVGTASIEDSEYLSGLLDKKAITHEVLNAKYHEREAQIVAKAGAMSAVTVATNMAGRGTDIPLGKGVEELGGLYIIGAQRHEARRIDNQLRGRGGRQGQPGTTQFFVALNDEIMRIQGGEIVQKIMNATKIPDDIPIQNPIISRTIESAQKKMEGHNFDVRKRLVDYDNVMNQQREIFYTRRYNILRKAEMAVKADSEDTKAEMLSEIKTDIDKILVDEIEAIVKKHFFAAESDEFDHKQLIKDFLDLADDNLIDKAIKVTYKDALQNTPTDKLVSILEKLGPEEIIDALSKIIRVILDEKVKEFAASLPEIYRITALQSMDELWTEHLNAIGDLREGISLRSYAQKDPLVEYKNEAFILFERFIGAINNQIARRILKIQRVARQMPQVQIRTNEDEVSDVNTGTREMTARLTDLLHKGKELQEQAKTLGKTQATVKKDKQTQIGRNDKVTVRYSDGTVKKDVKYKKVEADVANGKAVLVRN</sequence>
<dbReference type="Pfam" id="PF21090">
    <property type="entry name" value="P-loop_SecA"/>
    <property type="match status" value="1"/>
</dbReference>
<feature type="domain" description="Helicase C-terminal" evidence="14">
    <location>
        <begin position="475"/>
        <end position="640"/>
    </location>
</feature>
<name>A0A952DVN1_9BACT</name>
<evidence type="ECO:0000259" key="13">
    <source>
        <dbReference type="PROSITE" id="PS51192"/>
    </source>
</evidence>
<dbReference type="CDD" id="cd17928">
    <property type="entry name" value="DEXDc_SecA"/>
    <property type="match status" value="1"/>
</dbReference>
<dbReference type="SUPFAM" id="SSF81886">
    <property type="entry name" value="Helical scaffold and wing domains of SecA"/>
    <property type="match status" value="1"/>
</dbReference>
<comment type="caution">
    <text evidence="16">The sequence shown here is derived from an EMBL/GenBank/DDBJ whole genome shotgun (WGS) entry which is preliminary data.</text>
</comment>
<dbReference type="CDD" id="cd18803">
    <property type="entry name" value="SF2_C_secA"/>
    <property type="match status" value="1"/>
</dbReference>
<dbReference type="InterPro" id="IPR044722">
    <property type="entry name" value="SecA_SF2_C"/>
</dbReference>
<proteinExistence type="inferred from homology"/>
<evidence type="ECO:0000259" key="15">
    <source>
        <dbReference type="PROSITE" id="PS51196"/>
    </source>
</evidence>
<comment type="subunit">
    <text evidence="12">Monomer and homodimer. Part of the essential Sec protein translocation apparatus which comprises SecA, SecYEG and auxiliary proteins SecDF. Other proteins may also be involved.</text>
</comment>
<feature type="domain" description="SecA family profile" evidence="15">
    <location>
        <begin position="1"/>
        <end position="635"/>
    </location>
</feature>
<dbReference type="InterPro" id="IPR020937">
    <property type="entry name" value="SecA_CS"/>
</dbReference>
<dbReference type="PROSITE" id="PS51196">
    <property type="entry name" value="SECA_MOTOR_DEAD"/>
    <property type="match status" value="1"/>
</dbReference>
<dbReference type="PROSITE" id="PS01312">
    <property type="entry name" value="SECA"/>
    <property type="match status" value="1"/>
</dbReference>
<keyword evidence="3 12" id="KW-0813">Transport</keyword>
<feature type="binding site" evidence="12">
    <location>
        <begin position="132"/>
        <end position="136"/>
    </location>
    <ligand>
        <name>ATP</name>
        <dbReference type="ChEBI" id="CHEBI:30616"/>
    </ligand>
</feature>
<dbReference type="InterPro" id="IPR014001">
    <property type="entry name" value="Helicase_ATP-bd"/>
</dbReference>
<keyword evidence="9 12" id="KW-1278">Translocase</keyword>
<evidence type="ECO:0000256" key="7">
    <source>
        <dbReference type="ARBA" id="ARBA00022840"/>
    </source>
</evidence>
<dbReference type="GO" id="GO:0065002">
    <property type="term" value="P:intracellular protein transmembrane transport"/>
    <property type="evidence" value="ECO:0007669"/>
    <property type="project" value="UniProtKB-UniRule"/>
</dbReference>
<keyword evidence="6 12" id="KW-0547">Nucleotide-binding</keyword>
<keyword evidence="7 12" id="KW-0067">ATP-binding</keyword>
<dbReference type="GO" id="GO:0008564">
    <property type="term" value="F:protein-exporting ATPase activity"/>
    <property type="evidence" value="ECO:0007669"/>
    <property type="project" value="UniProtKB-EC"/>
</dbReference>
<dbReference type="Gene3D" id="1.10.3060.10">
    <property type="entry name" value="Helical scaffold and wing domains of SecA"/>
    <property type="match status" value="1"/>
</dbReference>
<dbReference type="EMBL" id="JACFOF010000004">
    <property type="protein sequence ID" value="MBW7953625.1"/>
    <property type="molecule type" value="Genomic_DNA"/>
</dbReference>
<dbReference type="Proteomes" id="UP000781173">
    <property type="component" value="Unassembled WGS sequence"/>
</dbReference>
<evidence type="ECO:0000313" key="17">
    <source>
        <dbReference type="Proteomes" id="UP000781173"/>
    </source>
</evidence>
<evidence type="ECO:0000256" key="5">
    <source>
        <dbReference type="ARBA" id="ARBA00022490"/>
    </source>
</evidence>
<keyword evidence="11 12" id="KW-0472">Membrane</keyword>
<comment type="function">
    <text evidence="12">Part of the Sec protein translocase complex. Interacts with the SecYEG preprotein conducting channel. Has a central role in coupling the hydrolysis of ATP to the transfer of proteins into and across the cell membrane, serving as an ATP-driven molecular motor driving the stepwise translocation of polypeptide chains across the membrane.</text>
</comment>
<dbReference type="InterPro" id="IPR011116">
    <property type="entry name" value="SecA_Wing/Scaffold"/>
</dbReference>
<dbReference type="PROSITE" id="PS51192">
    <property type="entry name" value="HELICASE_ATP_BIND_1"/>
    <property type="match status" value="1"/>
</dbReference>
<keyword evidence="4 12" id="KW-1003">Cell membrane</keyword>
<dbReference type="AlphaFoldDB" id="A0A952DVN1"/>
<evidence type="ECO:0000256" key="1">
    <source>
        <dbReference type="ARBA" id="ARBA00004170"/>
    </source>
</evidence>
<dbReference type="SMART" id="SM00958">
    <property type="entry name" value="SecA_PP_bind"/>
    <property type="match status" value="1"/>
</dbReference>
<dbReference type="GO" id="GO:0005524">
    <property type="term" value="F:ATP binding"/>
    <property type="evidence" value="ECO:0007669"/>
    <property type="project" value="UniProtKB-UniRule"/>
</dbReference>
<evidence type="ECO:0000256" key="12">
    <source>
        <dbReference type="HAMAP-Rule" id="MF_01382"/>
    </source>
</evidence>
<dbReference type="GO" id="GO:0031522">
    <property type="term" value="C:cell envelope Sec protein transport complex"/>
    <property type="evidence" value="ECO:0007669"/>
    <property type="project" value="TreeGrafter"/>
</dbReference>
<dbReference type="GO" id="GO:0017038">
    <property type="term" value="P:protein import"/>
    <property type="evidence" value="ECO:0007669"/>
    <property type="project" value="InterPro"/>
</dbReference>
<evidence type="ECO:0000256" key="3">
    <source>
        <dbReference type="ARBA" id="ARBA00022448"/>
    </source>
</evidence>
<dbReference type="SMART" id="SM00957">
    <property type="entry name" value="SecA_DEAD"/>
    <property type="match status" value="1"/>
</dbReference>
<reference evidence="16" key="1">
    <citation type="journal article" date="2022" name="ISME J.">
        <title>A general approach to explore prokaryotic protein glycosylation reveals the unique surface layer modulation of an anammox bacterium.</title>
        <authorList>
            <person name="Pabst M."/>
            <person name="Grouzdev D.S."/>
            <person name="Lawson C.E."/>
            <person name="Kleikamp H.B.C."/>
            <person name="de Ram C."/>
            <person name="Louwen R."/>
            <person name="Lin Y.M."/>
            <person name="Lucker S."/>
            <person name="van Loosdrecht M.C.M."/>
            <person name="Laureni M."/>
        </authorList>
    </citation>
    <scope>NUCLEOTIDE SEQUENCE</scope>
    <source>
        <strain evidence="16">BROCD043</strain>
    </source>
</reference>
<evidence type="ECO:0000259" key="14">
    <source>
        <dbReference type="PROSITE" id="PS51194"/>
    </source>
</evidence>
<dbReference type="PANTHER" id="PTHR30612">
    <property type="entry name" value="SECA INNER MEMBRANE COMPONENT OF SEC PROTEIN SECRETION SYSTEM"/>
    <property type="match status" value="1"/>
</dbReference>
<dbReference type="HAMAP" id="MF_01382">
    <property type="entry name" value="SecA"/>
    <property type="match status" value="1"/>
</dbReference>
<gene>
    <name evidence="12" type="primary">secA</name>
    <name evidence="16" type="ORF">H3C67_02465</name>
</gene>
<keyword evidence="10 12" id="KW-0811">Translocation</keyword>
<dbReference type="SUPFAM" id="SSF52540">
    <property type="entry name" value="P-loop containing nucleoside triphosphate hydrolases"/>
    <property type="match status" value="2"/>
</dbReference>
<dbReference type="PROSITE" id="PS51194">
    <property type="entry name" value="HELICASE_CTER"/>
    <property type="match status" value="1"/>
</dbReference>
<feature type="binding site" evidence="12">
    <location>
        <position position="113"/>
    </location>
    <ligand>
        <name>ATP</name>
        <dbReference type="ChEBI" id="CHEBI:30616"/>
    </ligand>
</feature>
<feature type="domain" description="Helicase ATP-binding" evidence="13">
    <location>
        <begin position="116"/>
        <end position="312"/>
    </location>
</feature>
<evidence type="ECO:0000256" key="10">
    <source>
        <dbReference type="ARBA" id="ARBA00023010"/>
    </source>
</evidence>
<dbReference type="GO" id="GO:0006605">
    <property type="term" value="P:protein targeting"/>
    <property type="evidence" value="ECO:0007669"/>
    <property type="project" value="UniProtKB-UniRule"/>
</dbReference>
<evidence type="ECO:0000313" key="16">
    <source>
        <dbReference type="EMBL" id="MBW7953625.1"/>
    </source>
</evidence>
<dbReference type="Pfam" id="PF07516">
    <property type="entry name" value="SecA_SW"/>
    <property type="match status" value="1"/>
</dbReference>
<dbReference type="InterPro" id="IPR000185">
    <property type="entry name" value="SecA"/>
</dbReference>
<dbReference type="FunFam" id="3.90.1440.10:FF:000002">
    <property type="entry name" value="Protein translocase subunit SecA"/>
    <property type="match status" value="1"/>
</dbReference>
<dbReference type="GO" id="GO:0005829">
    <property type="term" value="C:cytosol"/>
    <property type="evidence" value="ECO:0007669"/>
    <property type="project" value="TreeGrafter"/>
</dbReference>
<dbReference type="PANTHER" id="PTHR30612:SF0">
    <property type="entry name" value="CHLOROPLAST PROTEIN-TRANSPORTING ATPASE"/>
    <property type="match status" value="1"/>
</dbReference>
<dbReference type="GO" id="GO:0005886">
    <property type="term" value="C:plasma membrane"/>
    <property type="evidence" value="ECO:0007669"/>
    <property type="project" value="UniProtKB-SubCell"/>
</dbReference>
<feature type="binding site" evidence="12">
    <location>
        <position position="557"/>
    </location>
    <ligand>
        <name>ATP</name>
        <dbReference type="ChEBI" id="CHEBI:30616"/>
    </ligand>
</feature>
<dbReference type="InterPro" id="IPR014018">
    <property type="entry name" value="SecA_motor_DEAD"/>
</dbReference>
<dbReference type="InterPro" id="IPR001650">
    <property type="entry name" value="Helicase_C-like"/>
</dbReference>
<dbReference type="InterPro" id="IPR011130">
    <property type="entry name" value="SecA_preprotein_X-link_dom"/>
</dbReference>
<evidence type="ECO:0000256" key="9">
    <source>
        <dbReference type="ARBA" id="ARBA00022967"/>
    </source>
</evidence>
<comment type="catalytic activity">
    <reaction evidence="12">
        <text>ATP + H2O + cellular proteinSide 1 = ADP + phosphate + cellular proteinSide 2.</text>
        <dbReference type="EC" id="7.4.2.8"/>
    </reaction>
</comment>
<dbReference type="InterPro" id="IPR036266">
    <property type="entry name" value="SecA_Wing/Scaffold_sf"/>
</dbReference>
<evidence type="ECO:0000256" key="11">
    <source>
        <dbReference type="ARBA" id="ARBA00023136"/>
    </source>
</evidence>
<dbReference type="SUPFAM" id="SSF81767">
    <property type="entry name" value="Pre-protein crosslinking domain of SecA"/>
    <property type="match status" value="1"/>
</dbReference>
<evidence type="ECO:0000256" key="2">
    <source>
        <dbReference type="ARBA" id="ARBA00007650"/>
    </source>
</evidence>
<protein>
    <recommendedName>
        <fullName evidence="12">Protein translocase subunit SecA</fullName>
        <ecNumber evidence="12">7.4.2.8</ecNumber>
    </recommendedName>
</protein>
<evidence type="ECO:0000256" key="6">
    <source>
        <dbReference type="ARBA" id="ARBA00022741"/>
    </source>
</evidence>
<dbReference type="Pfam" id="PF01043">
    <property type="entry name" value="SecA_PP_bind"/>
    <property type="match status" value="1"/>
</dbReference>
<dbReference type="FunFam" id="3.40.50.300:FF:000429">
    <property type="entry name" value="Preprotein translocase subunit SecA"/>
    <property type="match status" value="1"/>
</dbReference>
<dbReference type="EC" id="7.4.2.8" evidence="12"/>
<dbReference type="InterPro" id="IPR036670">
    <property type="entry name" value="SecA_X-link_sf"/>
</dbReference>
<dbReference type="PRINTS" id="PR00906">
    <property type="entry name" value="SECA"/>
</dbReference>
<keyword evidence="8 12" id="KW-0653">Protein transport</keyword>
<dbReference type="InterPro" id="IPR011115">
    <property type="entry name" value="SecA_DEAD"/>
</dbReference>
<evidence type="ECO:0000256" key="4">
    <source>
        <dbReference type="ARBA" id="ARBA00022475"/>
    </source>
</evidence>
<dbReference type="InterPro" id="IPR027417">
    <property type="entry name" value="P-loop_NTPase"/>
</dbReference>
<evidence type="ECO:0000256" key="8">
    <source>
        <dbReference type="ARBA" id="ARBA00022927"/>
    </source>
</evidence>
<keyword evidence="5 12" id="KW-0963">Cytoplasm</keyword>
<dbReference type="Gene3D" id="3.90.1440.10">
    <property type="entry name" value="SecA, preprotein cross-linking domain"/>
    <property type="match status" value="1"/>
</dbReference>
<comment type="subcellular location">
    <subcellularLocation>
        <location evidence="12">Cell membrane</location>
        <topology evidence="12">Peripheral membrane protein</topology>
        <orientation evidence="12">Cytoplasmic side</orientation>
    </subcellularLocation>
    <subcellularLocation>
        <location evidence="12">Cytoplasm</location>
    </subcellularLocation>
    <subcellularLocation>
        <location evidence="1">Membrane</location>
        <topology evidence="1">Peripheral membrane protein</topology>
    </subcellularLocation>
    <text evidence="12">Distribution is 50-50.</text>
</comment>
<organism evidence="16 17">
    <name type="scientific">Candidatus Dojkabacteria bacterium</name>
    <dbReference type="NCBI Taxonomy" id="2099670"/>
    <lineage>
        <taxon>Bacteria</taxon>
        <taxon>Candidatus Dojkabacteria</taxon>
    </lineage>
</organism>
<accession>A0A952DVN1</accession>